<evidence type="ECO:0000313" key="3">
    <source>
        <dbReference type="WBParaSite" id="ALUE_0000920901-mRNA-1"/>
    </source>
</evidence>
<name>A0A0M3HZP1_ASCLU</name>
<keyword evidence="1" id="KW-0472">Membrane</keyword>
<accession>A0A0M3HZP1</accession>
<keyword evidence="1" id="KW-0812">Transmembrane</keyword>
<reference evidence="3" key="1">
    <citation type="submission" date="2017-02" db="UniProtKB">
        <authorList>
            <consortium name="WormBaseParasite"/>
        </authorList>
    </citation>
    <scope>IDENTIFICATION</scope>
</reference>
<dbReference type="AlphaFoldDB" id="A0A0M3HZP1"/>
<sequence>MFALSFFGHHFGFFFEIVLDIIAHCLLISIGYYAYKYFSDWKIYRQRPSISFTMRTDQLQLLYIIFVYANHYRIISLPIVQYSRYSCIYAISTMTLVGVDFY</sequence>
<keyword evidence="2" id="KW-1185">Reference proteome</keyword>
<keyword evidence="1" id="KW-1133">Transmembrane helix</keyword>
<organism evidence="2 3">
    <name type="scientific">Ascaris lumbricoides</name>
    <name type="common">Giant roundworm</name>
    <dbReference type="NCBI Taxonomy" id="6252"/>
    <lineage>
        <taxon>Eukaryota</taxon>
        <taxon>Metazoa</taxon>
        <taxon>Ecdysozoa</taxon>
        <taxon>Nematoda</taxon>
        <taxon>Chromadorea</taxon>
        <taxon>Rhabditida</taxon>
        <taxon>Spirurina</taxon>
        <taxon>Ascaridomorpha</taxon>
        <taxon>Ascaridoidea</taxon>
        <taxon>Ascarididae</taxon>
        <taxon>Ascaris</taxon>
    </lineage>
</organism>
<proteinExistence type="predicted"/>
<protein>
    <submittedName>
        <fullName evidence="3">7TM_GPCR_Srx domain-containing protein</fullName>
    </submittedName>
</protein>
<feature type="transmembrane region" description="Helical" evidence="1">
    <location>
        <begin position="12"/>
        <end position="35"/>
    </location>
</feature>
<dbReference type="Proteomes" id="UP000036681">
    <property type="component" value="Unplaced"/>
</dbReference>
<evidence type="ECO:0000256" key="1">
    <source>
        <dbReference type="SAM" id="Phobius"/>
    </source>
</evidence>
<dbReference type="WBParaSite" id="ALUE_0000920901-mRNA-1">
    <property type="protein sequence ID" value="ALUE_0000920901-mRNA-1"/>
    <property type="gene ID" value="ALUE_0000920901"/>
</dbReference>
<evidence type="ECO:0000313" key="2">
    <source>
        <dbReference type="Proteomes" id="UP000036681"/>
    </source>
</evidence>